<dbReference type="EMBL" id="QURL01000004">
    <property type="protein sequence ID" value="RFC63433.1"/>
    <property type="molecule type" value="Genomic_DNA"/>
</dbReference>
<evidence type="ECO:0000256" key="3">
    <source>
        <dbReference type="ARBA" id="ARBA00022777"/>
    </source>
</evidence>
<keyword evidence="3 6" id="KW-0418">Kinase</keyword>
<evidence type="ECO:0000256" key="1">
    <source>
        <dbReference type="ARBA" id="ARBA00009156"/>
    </source>
</evidence>
<dbReference type="GO" id="GO:0005737">
    <property type="term" value="C:cytoplasm"/>
    <property type="evidence" value="ECO:0007669"/>
    <property type="project" value="TreeGrafter"/>
</dbReference>
<dbReference type="OrthoDB" id="9805576at2"/>
<dbReference type="InterPro" id="IPR006003">
    <property type="entry name" value="FGGY_RbtK-like"/>
</dbReference>
<dbReference type="FunFam" id="3.30.420.40:FF:000101">
    <property type="entry name" value="FGGY carbohydrate kinase domain-containing protein"/>
    <property type="match status" value="1"/>
</dbReference>
<dbReference type="PANTHER" id="PTHR43435:SF4">
    <property type="entry name" value="FGGY CARBOHYDRATE KINASE DOMAIN-CONTAINING PROTEIN"/>
    <property type="match status" value="1"/>
</dbReference>
<dbReference type="Proteomes" id="UP000264310">
    <property type="component" value="Unassembled WGS sequence"/>
</dbReference>
<protein>
    <submittedName>
        <fullName evidence="6">Ribulokinase</fullName>
    </submittedName>
</protein>
<dbReference type="GO" id="GO:0019150">
    <property type="term" value="F:D-ribulokinase activity"/>
    <property type="evidence" value="ECO:0007669"/>
    <property type="project" value="TreeGrafter"/>
</dbReference>
<dbReference type="AlphaFoldDB" id="A0A371X2J2"/>
<comment type="similarity">
    <text evidence="1">Belongs to the FGGY kinase family.</text>
</comment>
<dbReference type="Gene3D" id="3.30.420.40">
    <property type="match status" value="1"/>
</dbReference>
<dbReference type="InterPro" id="IPR018485">
    <property type="entry name" value="FGGY_C"/>
</dbReference>
<accession>A0A371X2J2</accession>
<dbReference type="CDD" id="cd07782">
    <property type="entry name" value="ASKHA_NBD_FGGY_D-RBK"/>
    <property type="match status" value="1"/>
</dbReference>
<evidence type="ECO:0000259" key="5">
    <source>
        <dbReference type="Pfam" id="PF02782"/>
    </source>
</evidence>
<dbReference type="PIRSF" id="PIRSF000538">
    <property type="entry name" value="GlpK"/>
    <property type="match status" value="1"/>
</dbReference>
<dbReference type="Pfam" id="PF00370">
    <property type="entry name" value="FGGY_N"/>
    <property type="match status" value="1"/>
</dbReference>
<dbReference type="RefSeq" id="WP_116683164.1">
    <property type="nucleotide sequence ID" value="NZ_QURL01000004.1"/>
</dbReference>
<organism evidence="6 7">
    <name type="scientific">Fulvimarina endophytica</name>
    <dbReference type="NCBI Taxonomy" id="2293836"/>
    <lineage>
        <taxon>Bacteria</taxon>
        <taxon>Pseudomonadati</taxon>
        <taxon>Pseudomonadota</taxon>
        <taxon>Alphaproteobacteria</taxon>
        <taxon>Hyphomicrobiales</taxon>
        <taxon>Aurantimonadaceae</taxon>
        <taxon>Fulvimarina</taxon>
    </lineage>
</organism>
<feature type="domain" description="Carbohydrate kinase FGGY N-terminal" evidence="4">
    <location>
        <begin position="19"/>
        <end position="276"/>
    </location>
</feature>
<dbReference type="Gene3D" id="1.20.58.2240">
    <property type="match status" value="1"/>
</dbReference>
<dbReference type="PANTHER" id="PTHR43435">
    <property type="entry name" value="RIBULOKINASE"/>
    <property type="match status" value="1"/>
</dbReference>
<dbReference type="SUPFAM" id="SSF53067">
    <property type="entry name" value="Actin-like ATPase domain"/>
    <property type="match status" value="2"/>
</dbReference>
<gene>
    <name evidence="6" type="ORF">DYI37_10370</name>
</gene>
<dbReference type="InterPro" id="IPR018484">
    <property type="entry name" value="FGGY_N"/>
</dbReference>
<evidence type="ECO:0000256" key="2">
    <source>
        <dbReference type="ARBA" id="ARBA00022679"/>
    </source>
</evidence>
<name>A0A371X2J2_9HYPH</name>
<keyword evidence="7" id="KW-1185">Reference proteome</keyword>
<dbReference type="NCBIfam" id="TIGR01315">
    <property type="entry name" value="5C_CHO_kinase"/>
    <property type="match status" value="1"/>
</dbReference>
<sequence>MTSTTHSHPGDSAAARRFFLGVDVGTGSARAGLFDAGGTLVATAKADIEIHREPGNIVEQSSEQIWEAVCLCVREAVRRSGIDREAIAGIGFDATCSLVVRGRGGAPLPVGDAAHPERDVIVWMDHRALDQAARINELAHPVLDYVGGRISPEMQTPKLLWLKENRRSVYDAAEAFFDLSDFLGWKATGSLARSVCTVTCKWTYLAHEGRWDPSYFRAIGLSDLADQDFARIGTTIVEPGTPLGRGLTEEAAERLGLKPGTAVGAGLIDAHAGGIGTVGAAGGSGDATRSLAYVFGTSSCTMTTTREPAFVPGVWGPYYSAMVPGAWLNEGGQSAAGAAIDHLVTMHRAYTDVAAEAKAAGKPAPVLLADRALGEAGEASAAVTLAGAVHVVPEFLGNRAPFADPHARALVAGIGMEHDAASLLALYVAGICGLGYGLRQIVETQAANGAPVEEIAISGGAGQHELIRQLLADATGLPLRAVECEEPVLSGSAILGAVAAGAYETIEAAMPAMSRVGRSYAPAGGPIRETHERRYRAFLALQKTAREIRASD</sequence>
<dbReference type="InterPro" id="IPR000577">
    <property type="entry name" value="Carb_kinase_FGGY"/>
</dbReference>
<evidence type="ECO:0000313" key="6">
    <source>
        <dbReference type="EMBL" id="RFC63433.1"/>
    </source>
</evidence>
<keyword evidence="2" id="KW-0808">Transferase</keyword>
<evidence type="ECO:0000259" key="4">
    <source>
        <dbReference type="Pfam" id="PF00370"/>
    </source>
</evidence>
<reference evidence="6 7" key="1">
    <citation type="submission" date="2018-08" db="EMBL/GenBank/DDBJ databases">
        <title>Fulvimarina sp. 85, whole genome shotgun sequence.</title>
        <authorList>
            <person name="Tuo L."/>
        </authorList>
    </citation>
    <scope>NUCLEOTIDE SEQUENCE [LARGE SCALE GENOMIC DNA]</scope>
    <source>
        <strain evidence="6 7">85</strain>
    </source>
</reference>
<dbReference type="InterPro" id="IPR043129">
    <property type="entry name" value="ATPase_NBD"/>
</dbReference>
<evidence type="ECO:0000313" key="7">
    <source>
        <dbReference type="Proteomes" id="UP000264310"/>
    </source>
</evidence>
<comment type="caution">
    <text evidence="6">The sequence shown here is derived from an EMBL/GenBank/DDBJ whole genome shotgun (WGS) entry which is preliminary data.</text>
</comment>
<dbReference type="Pfam" id="PF02782">
    <property type="entry name" value="FGGY_C"/>
    <property type="match status" value="1"/>
</dbReference>
<feature type="domain" description="Carbohydrate kinase FGGY C-terminal" evidence="5">
    <location>
        <begin position="291"/>
        <end position="500"/>
    </location>
</feature>
<proteinExistence type="inferred from homology"/>
<dbReference type="GO" id="GO:0019321">
    <property type="term" value="P:pentose metabolic process"/>
    <property type="evidence" value="ECO:0007669"/>
    <property type="project" value="TreeGrafter"/>
</dbReference>